<evidence type="ECO:0000256" key="1">
    <source>
        <dbReference type="ARBA" id="ARBA00022553"/>
    </source>
</evidence>
<sequence length="222" mass="25048">MRILLAEDETELGTWLVKALGQNDFQVDWVNDGRLVRRSLKATKYDALILDLGLPGLGGHDVLSDLREADERLPVLILTARDSLMERVSCLHGGADDFLAKPFDVAELEARLVALIRRSRGQEHPRFACGPLSYDSVAKQFRLQHEVLILTPREHAVLRALIQHPGEPLSKRELLERVFSDEQDVAPEAIEVLIHRLRKRLEASKVRIATLRGLGYQLESTP</sequence>
<dbReference type="GO" id="GO:0032993">
    <property type="term" value="C:protein-DNA complex"/>
    <property type="evidence" value="ECO:0007669"/>
    <property type="project" value="TreeGrafter"/>
</dbReference>
<dbReference type="GO" id="GO:0006355">
    <property type="term" value="P:regulation of DNA-templated transcription"/>
    <property type="evidence" value="ECO:0007669"/>
    <property type="project" value="InterPro"/>
</dbReference>
<keyword evidence="3" id="KW-0805">Transcription regulation</keyword>
<protein>
    <submittedName>
        <fullName evidence="10">Transcriptional regulatory protein tctD</fullName>
    </submittedName>
</protein>
<dbReference type="RefSeq" id="WP_133156418.1">
    <property type="nucleotide sequence ID" value="NZ_CP037867.1"/>
</dbReference>
<dbReference type="KEGG" id="hpse:HPF_09215"/>
<evidence type="ECO:0000256" key="7">
    <source>
        <dbReference type="PROSITE-ProRule" id="PRU01091"/>
    </source>
</evidence>
<feature type="modified residue" description="4-aspartylphosphate" evidence="6">
    <location>
        <position position="51"/>
    </location>
</feature>
<dbReference type="InterPro" id="IPR001789">
    <property type="entry name" value="Sig_transdc_resp-reg_receiver"/>
</dbReference>
<organism evidence="10 11">
    <name type="scientific">Hydrogenophaga pseudoflava</name>
    <name type="common">Pseudomonas carboxydoflava</name>
    <dbReference type="NCBI Taxonomy" id="47421"/>
    <lineage>
        <taxon>Bacteria</taxon>
        <taxon>Pseudomonadati</taxon>
        <taxon>Pseudomonadota</taxon>
        <taxon>Betaproteobacteria</taxon>
        <taxon>Burkholderiales</taxon>
        <taxon>Comamonadaceae</taxon>
        <taxon>Hydrogenophaga</taxon>
    </lineage>
</organism>
<evidence type="ECO:0000256" key="3">
    <source>
        <dbReference type="ARBA" id="ARBA00023015"/>
    </source>
</evidence>
<evidence type="ECO:0000259" key="9">
    <source>
        <dbReference type="PROSITE" id="PS51755"/>
    </source>
</evidence>
<dbReference type="InterPro" id="IPR011006">
    <property type="entry name" value="CheY-like_superfamily"/>
</dbReference>
<keyword evidence="11" id="KW-1185">Reference proteome</keyword>
<keyword evidence="5" id="KW-0804">Transcription</keyword>
<evidence type="ECO:0000256" key="5">
    <source>
        <dbReference type="ARBA" id="ARBA00023163"/>
    </source>
</evidence>
<evidence type="ECO:0000259" key="8">
    <source>
        <dbReference type="PROSITE" id="PS50110"/>
    </source>
</evidence>
<dbReference type="CDD" id="cd00383">
    <property type="entry name" value="trans_reg_C"/>
    <property type="match status" value="1"/>
</dbReference>
<dbReference type="PANTHER" id="PTHR48111">
    <property type="entry name" value="REGULATOR OF RPOS"/>
    <property type="match status" value="1"/>
</dbReference>
<dbReference type="GO" id="GO:0005829">
    <property type="term" value="C:cytosol"/>
    <property type="evidence" value="ECO:0007669"/>
    <property type="project" value="TreeGrafter"/>
</dbReference>
<dbReference type="FunFam" id="3.40.50.2300:FF:000002">
    <property type="entry name" value="DNA-binding response regulator PhoP"/>
    <property type="match status" value="1"/>
</dbReference>
<dbReference type="Pfam" id="PF00072">
    <property type="entry name" value="Response_reg"/>
    <property type="match status" value="1"/>
</dbReference>
<feature type="domain" description="OmpR/PhoB-type" evidence="9">
    <location>
        <begin position="124"/>
        <end position="220"/>
    </location>
</feature>
<dbReference type="PROSITE" id="PS51755">
    <property type="entry name" value="OMPR_PHOB"/>
    <property type="match status" value="1"/>
</dbReference>
<dbReference type="GO" id="GO:0000156">
    <property type="term" value="F:phosphorelay response regulator activity"/>
    <property type="evidence" value="ECO:0007669"/>
    <property type="project" value="TreeGrafter"/>
</dbReference>
<dbReference type="Proteomes" id="UP000293912">
    <property type="component" value="Chromosome"/>
</dbReference>
<feature type="domain" description="Response regulatory" evidence="8">
    <location>
        <begin position="2"/>
        <end position="116"/>
    </location>
</feature>
<dbReference type="AlphaFoldDB" id="A0A4P6WZL8"/>
<dbReference type="InterPro" id="IPR036388">
    <property type="entry name" value="WH-like_DNA-bd_sf"/>
</dbReference>
<feature type="DNA-binding region" description="OmpR/PhoB-type" evidence="7">
    <location>
        <begin position="124"/>
        <end position="220"/>
    </location>
</feature>
<evidence type="ECO:0000313" key="11">
    <source>
        <dbReference type="Proteomes" id="UP000293912"/>
    </source>
</evidence>
<dbReference type="Gene3D" id="1.10.10.10">
    <property type="entry name" value="Winged helix-like DNA-binding domain superfamily/Winged helix DNA-binding domain"/>
    <property type="match status" value="1"/>
</dbReference>
<dbReference type="SMART" id="SM00448">
    <property type="entry name" value="REC"/>
    <property type="match status" value="1"/>
</dbReference>
<keyword evidence="2" id="KW-0902">Two-component regulatory system</keyword>
<keyword evidence="4 7" id="KW-0238">DNA-binding</keyword>
<dbReference type="Gene3D" id="3.40.50.2300">
    <property type="match status" value="1"/>
</dbReference>
<dbReference type="PROSITE" id="PS50110">
    <property type="entry name" value="RESPONSE_REGULATORY"/>
    <property type="match status" value="1"/>
</dbReference>
<dbReference type="Pfam" id="PF00486">
    <property type="entry name" value="Trans_reg_C"/>
    <property type="match status" value="1"/>
</dbReference>
<name>A0A4P6WZL8_HYDPS</name>
<dbReference type="InterPro" id="IPR001867">
    <property type="entry name" value="OmpR/PhoB-type_DNA-bd"/>
</dbReference>
<keyword evidence="1 6" id="KW-0597">Phosphoprotein</keyword>
<evidence type="ECO:0000256" key="6">
    <source>
        <dbReference type="PROSITE-ProRule" id="PRU00169"/>
    </source>
</evidence>
<evidence type="ECO:0000256" key="4">
    <source>
        <dbReference type="ARBA" id="ARBA00023125"/>
    </source>
</evidence>
<accession>A0A4P6WZL8</accession>
<dbReference type="InterPro" id="IPR039420">
    <property type="entry name" value="WalR-like"/>
</dbReference>
<evidence type="ECO:0000313" key="10">
    <source>
        <dbReference type="EMBL" id="QBM27865.1"/>
    </source>
</evidence>
<proteinExistence type="predicted"/>
<dbReference type="GO" id="GO:0000976">
    <property type="term" value="F:transcription cis-regulatory region binding"/>
    <property type="evidence" value="ECO:0007669"/>
    <property type="project" value="TreeGrafter"/>
</dbReference>
<dbReference type="PANTHER" id="PTHR48111:SF67">
    <property type="entry name" value="TRANSCRIPTIONAL REGULATORY PROTEIN TCTD"/>
    <property type="match status" value="1"/>
</dbReference>
<dbReference type="SUPFAM" id="SSF52172">
    <property type="entry name" value="CheY-like"/>
    <property type="match status" value="1"/>
</dbReference>
<reference evidence="10 11" key="1">
    <citation type="submission" date="2019-03" db="EMBL/GenBank/DDBJ databases">
        <authorList>
            <person name="Sebastian G."/>
            <person name="Baumann P."/>
            <person name="Ruckert C."/>
            <person name="Kalinowski J."/>
            <person name="Nebel B."/>
            <person name="Takors R."/>
            <person name="Blombach B."/>
        </authorList>
    </citation>
    <scope>NUCLEOTIDE SEQUENCE [LARGE SCALE GENOMIC DNA]</scope>
    <source>
        <strain evidence="10 11">DSM 1084</strain>
    </source>
</reference>
<evidence type="ECO:0000256" key="2">
    <source>
        <dbReference type="ARBA" id="ARBA00023012"/>
    </source>
</evidence>
<gene>
    <name evidence="10" type="primary">tctD1</name>
    <name evidence="10" type="ORF">HPF_09215</name>
</gene>
<dbReference type="EMBL" id="CP037867">
    <property type="protein sequence ID" value="QBM27865.1"/>
    <property type="molecule type" value="Genomic_DNA"/>
</dbReference>
<dbReference type="SMART" id="SM00862">
    <property type="entry name" value="Trans_reg_C"/>
    <property type="match status" value="1"/>
</dbReference>